<comment type="caution">
    <text evidence="2">The sequence shown here is derived from an EMBL/GenBank/DDBJ whole genome shotgun (WGS) entry which is preliminary data.</text>
</comment>
<dbReference type="PANTHER" id="PTHR31071:SF7">
    <property type="entry name" value="OS04G0382800 PROTEIN"/>
    <property type="match status" value="1"/>
</dbReference>
<gene>
    <name evidence="2" type="ORF">V6N12_046378</name>
</gene>
<sequence>MKCFAQEKAAWKNKEQKVVEAAIESIAGELEVERKLRRRFESLNKKLQNELAETKTSFLKSVKELENEKRTREVIESVCDELVRDTSEDKAETEELERESAKVYEEVEKEREITLLADMMCEQRVRTKLSGGKYHMKKNAAIDKLRNQLEAFLLQKKAKEKGLHSLSTGEDRYRWETG</sequence>
<evidence type="ECO:0000313" key="2">
    <source>
        <dbReference type="EMBL" id="KAK8540085.1"/>
    </source>
</evidence>
<dbReference type="Proteomes" id="UP001472677">
    <property type="component" value="Unassembled WGS sequence"/>
</dbReference>
<evidence type="ECO:0000313" key="3">
    <source>
        <dbReference type="Proteomes" id="UP001472677"/>
    </source>
</evidence>
<evidence type="ECO:0008006" key="4">
    <source>
        <dbReference type="Google" id="ProtNLM"/>
    </source>
</evidence>
<name>A0ABR2DIG5_9ROSI</name>
<proteinExistence type="predicted"/>
<reference evidence="2 3" key="1">
    <citation type="journal article" date="2024" name="G3 (Bethesda)">
        <title>Genome assembly of Hibiscus sabdariffa L. provides insights into metabolisms of medicinal natural products.</title>
        <authorList>
            <person name="Kim T."/>
        </authorList>
    </citation>
    <scope>NUCLEOTIDE SEQUENCE [LARGE SCALE GENOMIC DNA]</scope>
    <source>
        <strain evidence="2">TK-2024</strain>
        <tissue evidence="2">Old leaves</tissue>
    </source>
</reference>
<evidence type="ECO:0000256" key="1">
    <source>
        <dbReference type="SAM" id="Coils"/>
    </source>
</evidence>
<dbReference type="InterPro" id="IPR043424">
    <property type="entry name" value="BLT-like"/>
</dbReference>
<keyword evidence="1" id="KW-0175">Coiled coil</keyword>
<feature type="coiled-coil region" evidence="1">
    <location>
        <begin position="30"/>
        <end position="113"/>
    </location>
</feature>
<keyword evidence="3" id="KW-1185">Reference proteome</keyword>
<accession>A0ABR2DIG5</accession>
<organism evidence="2 3">
    <name type="scientific">Hibiscus sabdariffa</name>
    <name type="common">roselle</name>
    <dbReference type="NCBI Taxonomy" id="183260"/>
    <lineage>
        <taxon>Eukaryota</taxon>
        <taxon>Viridiplantae</taxon>
        <taxon>Streptophyta</taxon>
        <taxon>Embryophyta</taxon>
        <taxon>Tracheophyta</taxon>
        <taxon>Spermatophyta</taxon>
        <taxon>Magnoliopsida</taxon>
        <taxon>eudicotyledons</taxon>
        <taxon>Gunneridae</taxon>
        <taxon>Pentapetalae</taxon>
        <taxon>rosids</taxon>
        <taxon>malvids</taxon>
        <taxon>Malvales</taxon>
        <taxon>Malvaceae</taxon>
        <taxon>Malvoideae</taxon>
        <taxon>Hibiscus</taxon>
    </lineage>
</organism>
<dbReference type="EMBL" id="JBBPBM010000025">
    <property type="protein sequence ID" value="KAK8540085.1"/>
    <property type="molecule type" value="Genomic_DNA"/>
</dbReference>
<protein>
    <recommendedName>
        <fullName evidence="4">RAB6-interacting golgin</fullName>
    </recommendedName>
</protein>
<dbReference type="PANTHER" id="PTHR31071">
    <property type="entry name" value="GB|AAF24581.1"/>
    <property type="match status" value="1"/>
</dbReference>